<evidence type="ECO:0000313" key="2">
    <source>
        <dbReference type="EMBL" id="QJH94910.1"/>
    </source>
</evidence>
<sequence>MSGREVTRMAKALAATQATRGYAMHTATEINRHWRLVLGKESFRIRARVVLRALEVLAASEGGGDG</sequence>
<dbReference type="AlphaFoldDB" id="A0A6H1ZA38"/>
<organism evidence="1">
    <name type="scientific">viral metagenome</name>
    <dbReference type="NCBI Taxonomy" id="1070528"/>
    <lineage>
        <taxon>unclassified sequences</taxon>
        <taxon>metagenomes</taxon>
        <taxon>organismal metagenomes</taxon>
    </lineage>
</organism>
<evidence type="ECO:0000313" key="1">
    <source>
        <dbReference type="EMBL" id="QJA44763.1"/>
    </source>
</evidence>
<dbReference type="EMBL" id="MT144608">
    <property type="protein sequence ID" value="QJH94910.1"/>
    <property type="molecule type" value="Genomic_DNA"/>
</dbReference>
<protein>
    <submittedName>
        <fullName evidence="1">Uncharacterized protein</fullName>
    </submittedName>
</protein>
<name>A0A6H1ZA38_9ZZZZ</name>
<dbReference type="EMBL" id="MT143980">
    <property type="protein sequence ID" value="QJA44763.1"/>
    <property type="molecule type" value="Genomic_DNA"/>
</dbReference>
<accession>A0A6H1ZA38</accession>
<gene>
    <name evidence="1" type="ORF">TM448A00147_0022</name>
    <name evidence="2" type="ORF">TM448B00305_0031</name>
</gene>
<reference evidence="1" key="1">
    <citation type="submission" date="2020-03" db="EMBL/GenBank/DDBJ databases">
        <title>The deep terrestrial virosphere.</title>
        <authorList>
            <person name="Holmfeldt K."/>
            <person name="Nilsson E."/>
            <person name="Simone D."/>
            <person name="Lopez-Fernandez M."/>
            <person name="Wu X."/>
            <person name="de Brujin I."/>
            <person name="Lundin D."/>
            <person name="Andersson A."/>
            <person name="Bertilsson S."/>
            <person name="Dopson M."/>
        </authorList>
    </citation>
    <scope>NUCLEOTIDE SEQUENCE</scope>
    <source>
        <strain evidence="1">TM448A00147</strain>
        <strain evidence="2">TM448B00305</strain>
    </source>
</reference>
<proteinExistence type="predicted"/>